<dbReference type="EMBL" id="JAERPS020000002">
    <property type="protein sequence ID" value="MBZ9611421.1"/>
    <property type="molecule type" value="Genomic_DNA"/>
</dbReference>
<dbReference type="RefSeq" id="WP_205309595.1">
    <property type="nucleotide sequence ID" value="NZ_JAERPS020000002.1"/>
</dbReference>
<dbReference type="InterPro" id="IPR035093">
    <property type="entry name" value="RelE/ParE_toxin_dom_sf"/>
</dbReference>
<protein>
    <submittedName>
        <fullName evidence="1">Type II toxin-antitoxin system RelE/ParE family toxin</fullName>
    </submittedName>
</protein>
<organism evidence="1 2">
    <name type="scientific">Rheinheimera maricola</name>
    <dbReference type="NCBI Taxonomy" id="2793282"/>
    <lineage>
        <taxon>Bacteria</taxon>
        <taxon>Pseudomonadati</taxon>
        <taxon>Pseudomonadota</taxon>
        <taxon>Gammaproteobacteria</taxon>
        <taxon>Chromatiales</taxon>
        <taxon>Chromatiaceae</taxon>
        <taxon>Rheinheimera</taxon>
    </lineage>
</organism>
<dbReference type="Gene3D" id="3.30.2310.20">
    <property type="entry name" value="RelE-like"/>
    <property type="match status" value="1"/>
</dbReference>
<dbReference type="PANTHER" id="PTHR40266">
    <property type="entry name" value="TOXIN HIGB-1"/>
    <property type="match status" value="1"/>
</dbReference>
<dbReference type="PANTHER" id="PTHR40266:SF2">
    <property type="entry name" value="TOXIN HIGB-1"/>
    <property type="match status" value="1"/>
</dbReference>
<gene>
    <name evidence="1" type="ORF">I4W93_007405</name>
</gene>
<dbReference type="Pfam" id="PF05015">
    <property type="entry name" value="HigB-like_toxin"/>
    <property type="match status" value="1"/>
</dbReference>
<dbReference type="Proteomes" id="UP000663814">
    <property type="component" value="Unassembled WGS sequence"/>
</dbReference>
<name>A0ABS7X7W1_9GAMM</name>
<reference evidence="1 2" key="1">
    <citation type="submission" date="2021-08" db="EMBL/GenBank/DDBJ databases">
        <title>Rheinheimera aquimaris sp. nov., isolated from seawater of the East Sea in Korea.</title>
        <authorList>
            <person name="Kim K.H."/>
            <person name="Wenting R."/>
            <person name="Kim K.R."/>
            <person name="Jeon C.O."/>
        </authorList>
    </citation>
    <scope>NUCLEOTIDE SEQUENCE [LARGE SCALE GENOMIC DNA]</scope>
    <source>
        <strain evidence="1 2">MA-13</strain>
    </source>
</reference>
<keyword evidence="2" id="KW-1185">Reference proteome</keyword>
<sequence length="102" mass="11481">MAIKNFKHKGLKKLFLHGDHSGVQQKHAVKLTIILDAIAASHQPRDLRALFQAKFAEKVGSGTGVYSIEVNGNWRVPFELEDDGAVLLDYRDYHGKQIRAQK</sequence>
<evidence type="ECO:0000313" key="1">
    <source>
        <dbReference type="EMBL" id="MBZ9611421.1"/>
    </source>
</evidence>
<proteinExistence type="predicted"/>
<comment type="caution">
    <text evidence="1">The sequence shown here is derived from an EMBL/GenBank/DDBJ whole genome shotgun (WGS) entry which is preliminary data.</text>
</comment>
<evidence type="ECO:0000313" key="2">
    <source>
        <dbReference type="Proteomes" id="UP000663814"/>
    </source>
</evidence>
<dbReference type="InterPro" id="IPR007711">
    <property type="entry name" value="HigB-1"/>
</dbReference>
<dbReference type="SUPFAM" id="SSF143011">
    <property type="entry name" value="RelE-like"/>
    <property type="match status" value="1"/>
</dbReference>
<accession>A0ABS7X7W1</accession>